<accession>A0A955RKD2</accession>
<feature type="transmembrane region" description="Helical" evidence="1">
    <location>
        <begin position="384"/>
        <end position="403"/>
    </location>
</feature>
<comment type="caution">
    <text evidence="2">The sequence shown here is derived from an EMBL/GenBank/DDBJ whole genome shotgun (WGS) entry which is preliminary data.</text>
</comment>
<dbReference type="Gene3D" id="3.30.2090.10">
    <property type="entry name" value="Multidrug efflux transporter AcrB TolC docking domain, DN and DC subdomains"/>
    <property type="match status" value="2"/>
</dbReference>
<keyword evidence="1" id="KW-0812">Transmembrane</keyword>
<proteinExistence type="predicted"/>
<dbReference type="InterPro" id="IPR027463">
    <property type="entry name" value="AcrB_DN_DC_subdom"/>
</dbReference>
<dbReference type="SUPFAM" id="SSF82866">
    <property type="entry name" value="Multidrug efflux transporter AcrB transmembrane domain"/>
    <property type="match status" value="2"/>
</dbReference>
<dbReference type="SUPFAM" id="SSF82714">
    <property type="entry name" value="Multidrug efflux transporter AcrB TolC docking domain, DN and DC subdomains"/>
    <property type="match status" value="2"/>
</dbReference>
<feature type="transmembrane region" description="Helical" evidence="1">
    <location>
        <begin position="549"/>
        <end position="568"/>
    </location>
</feature>
<dbReference type="EMBL" id="JAGQLH010000035">
    <property type="protein sequence ID" value="MCA9385660.1"/>
    <property type="molecule type" value="Genomic_DNA"/>
</dbReference>
<dbReference type="AlphaFoldDB" id="A0A955RKD2"/>
<feature type="transmembrane region" description="Helical" evidence="1">
    <location>
        <begin position="955"/>
        <end position="974"/>
    </location>
</feature>
<feature type="transmembrane region" description="Helical" evidence="1">
    <location>
        <begin position="449"/>
        <end position="469"/>
    </location>
</feature>
<sequence>MESSDSQYLDKITFDPALLKSLMAGLIRNTRLIVLILITLITLGVYSFSTLPRETNPEINIPIVLANVPFPGANPTDIEELIIKPIENEVVDIEGIDSINSNATTGLGSVTITFVASKDIDKAVDEVQDRIDILQFPEDALDPIIQKLDFNQIAVLDVLLYSDIDRISLSKVAKEIKEDLEATTEVSSVTTFGYAEEQISVDLDLDQLQNFGITPADIIRVLQNNDITFPSGTVSINDVRYQVSIDNSFKTIEDVRNQSLHVDGQTIPLQEIADIRYEQAEGTNEVEFIASDGLKSNAIQLQILKSDTVDIQEAVEVAQEEINRIQNEYPNIHVKELENFSDEIDTQFGDLFDNFATTILLVFAILFIFLGLKQASIASISIPLTFLSAFTIMQFTGITLNFLSLFSLLLALGLVVDDAIVIVSAYTMYRRSEKFKSPIEVGLMVFKDFKVPIYTTTLTTVWAFVPLLLSSGIIGEFIKSIPIVVTATLLSSTSIAVFINIPLVVILDKLKLPARVVFFLFFTALLLGLCFLSNLILFSAIGVVSPGQVFLRLSLLIALFISGIWVFINRKTLFSPKREVFATVRTAKKKHSSRIQNYLDNGIVDFSRIRDKYGKLLHKVLFTPRLQITIIIATAVFVVGSFMLVILGLTSVELFPSEDTDKLYVTLEGPSGWSEDRIRNELITASEIALDNEDVIDITSINGLTIKSDLSVQRGDNLGYLILQLDENSPRSNYVIANELKPQLRSSMSIKSNVITIGNGGPPTGADIQVNISGDELDVLESIANDFIEVLEDNQNADNVESSLVQSPGQIAIKFNHVEMARRNISAIEVAGWLRTIISGSEVGEIGSGTEEIDILVSSTNDISIDRIENLRLPSVFGEYSLREIAEVRLETSPEQIERLDRERIVRVTAASGDMSASQLFRELLPEFEAIEIPEGYEWSIGGENEQFAESTTDIIRQMNIAFLLILITVILQLNSFRKAALVLSIIPLAVAGVFFGFTLFGIPLSFPALIGVLSLFGIVVNNSIMLMEKINRNHEVGLNFYEGIIDACTSRIDTIFFTTATTVIG</sequence>
<feature type="transmembrane region" description="Helical" evidence="1">
    <location>
        <begin position="1007"/>
        <end position="1025"/>
    </location>
</feature>
<dbReference type="Gene3D" id="3.30.70.1430">
    <property type="entry name" value="Multidrug efflux transporter AcrB pore domain"/>
    <property type="match status" value="2"/>
</dbReference>
<feature type="transmembrane region" description="Helical" evidence="1">
    <location>
        <begin position="481"/>
        <end position="505"/>
    </location>
</feature>
<feature type="transmembrane region" description="Helical" evidence="1">
    <location>
        <begin position="355"/>
        <end position="372"/>
    </location>
</feature>
<evidence type="ECO:0000313" key="2">
    <source>
        <dbReference type="EMBL" id="MCA9385660.1"/>
    </source>
</evidence>
<dbReference type="Gene3D" id="3.30.70.1440">
    <property type="entry name" value="Multidrug efflux transporter AcrB pore domain"/>
    <property type="match status" value="1"/>
</dbReference>
<keyword evidence="1" id="KW-0472">Membrane</keyword>
<organism evidence="2 3">
    <name type="scientific">Candidatus Dojkabacteria bacterium</name>
    <dbReference type="NCBI Taxonomy" id="2099670"/>
    <lineage>
        <taxon>Bacteria</taxon>
        <taxon>Candidatus Dojkabacteria</taxon>
    </lineage>
</organism>
<dbReference type="PANTHER" id="PTHR32063">
    <property type="match status" value="1"/>
</dbReference>
<dbReference type="InterPro" id="IPR001036">
    <property type="entry name" value="Acrflvin-R"/>
</dbReference>
<dbReference type="Gene3D" id="1.20.1640.10">
    <property type="entry name" value="Multidrug efflux transporter AcrB transmembrane domain"/>
    <property type="match status" value="2"/>
</dbReference>
<protein>
    <submittedName>
        <fullName evidence="2">Efflux RND transporter permease subunit</fullName>
    </submittedName>
</protein>
<dbReference type="Pfam" id="PF00873">
    <property type="entry name" value="ACR_tran"/>
    <property type="match status" value="2"/>
</dbReference>
<feature type="transmembrane region" description="Helical" evidence="1">
    <location>
        <begin position="628"/>
        <end position="649"/>
    </location>
</feature>
<reference evidence="2" key="2">
    <citation type="journal article" date="2021" name="Microbiome">
        <title>Successional dynamics and alternative stable states in a saline activated sludge microbial community over 9 years.</title>
        <authorList>
            <person name="Wang Y."/>
            <person name="Ye J."/>
            <person name="Ju F."/>
            <person name="Liu L."/>
            <person name="Boyd J.A."/>
            <person name="Deng Y."/>
            <person name="Parks D.H."/>
            <person name="Jiang X."/>
            <person name="Yin X."/>
            <person name="Woodcroft B.J."/>
            <person name="Tyson G.W."/>
            <person name="Hugenholtz P."/>
            <person name="Polz M.F."/>
            <person name="Zhang T."/>
        </authorList>
    </citation>
    <scope>NUCLEOTIDE SEQUENCE</scope>
    <source>
        <strain evidence="2">HKST-UBA11</strain>
    </source>
</reference>
<feature type="transmembrane region" description="Helical" evidence="1">
    <location>
        <begin position="981"/>
        <end position="1001"/>
    </location>
</feature>
<dbReference type="GO" id="GO:0042910">
    <property type="term" value="F:xenobiotic transmembrane transporter activity"/>
    <property type="evidence" value="ECO:0007669"/>
    <property type="project" value="TreeGrafter"/>
</dbReference>
<gene>
    <name evidence="2" type="ORF">KC717_03355</name>
</gene>
<dbReference type="GO" id="GO:0005886">
    <property type="term" value="C:plasma membrane"/>
    <property type="evidence" value="ECO:0007669"/>
    <property type="project" value="TreeGrafter"/>
</dbReference>
<evidence type="ECO:0000256" key="1">
    <source>
        <dbReference type="SAM" id="Phobius"/>
    </source>
</evidence>
<reference evidence="2" key="1">
    <citation type="submission" date="2020-04" db="EMBL/GenBank/DDBJ databases">
        <authorList>
            <person name="Zhang T."/>
        </authorList>
    </citation>
    <scope>NUCLEOTIDE SEQUENCE</scope>
    <source>
        <strain evidence="2">HKST-UBA11</strain>
    </source>
</reference>
<evidence type="ECO:0000313" key="3">
    <source>
        <dbReference type="Proteomes" id="UP000754563"/>
    </source>
</evidence>
<dbReference type="Gene3D" id="3.30.70.1320">
    <property type="entry name" value="Multidrug efflux transporter AcrB pore domain like"/>
    <property type="match status" value="1"/>
</dbReference>
<feature type="transmembrane region" description="Helical" evidence="1">
    <location>
        <begin position="32"/>
        <end position="49"/>
    </location>
</feature>
<feature type="transmembrane region" description="Helical" evidence="1">
    <location>
        <begin position="409"/>
        <end position="429"/>
    </location>
</feature>
<feature type="transmembrane region" description="Helical" evidence="1">
    <location>
        <begin position="517"/>
        <end position="543"/>
    </location>
</feature>
<keyword evidence="1" id="KW-1133">Transmembrane helix</keyword>
<dbReference type="PANTHER" id="PTHR32063:SF24">
    <property type="entry name" value="CATION EFFLUX SYSTEM (ACRB_ACRD_ACRF FAMILY)"/>
    <property type="match status" value="1"/>
</dbReference>
<dbReference type="Proteomes" id="UP000754563">
    <property type="component" value="Unassembled WGS sequence"/>
</dbReference>
<dbReference type="SUPFAM" id="SSF82693">
    <property type="entry name" value="Multidrug efflux transporter AcrB pore domain, PN1, PN2, PC1 and PC2 subdomains"/>
    <property type="match status" value="1"/>
</dbReference>
<dbReference type="PRINTS" id="PR00702">
    <property type="entry name" value="ACRIFLAVINRP"/>
</dbReference>
<name>A0A955RKD2_9BACT</name>